<evidence type="ECO:0008006" key="6">
    <source>
        <dbReference type="Google" id="ProtNLM"/>
    </source>
</evidence>
<keyword evidence="1" id="KW-0175">Coiled coil</keyword>
<keyword evidence="3" id="KW-1133">Transmembrane helix</keyword>
<evidence type="ECO:0000256" key="2">
    <source>
        <dbReference type="SAM" id="MobiDB-lite"/>
    </source>
</evidence>
<dbReference type="EMBL" id="MPZS01000001">
    <property type="protein sequence ID" value="OOY14066.1"/>
    <property type="molecule type" value="Genomic_DNA"/>
</dbReference>
<protein>
    <recommendedName>
        <fullName evidence="6">Glutamyl-tRNA reductase</fullName>
    </recommendedName>
</protein>
<dbReference type="RefSeq" id="WP_078527036.1">
    <property type="nucleotide sequence ID" value="NZ_MPZS01000001.1"/>
</dbReference>
<keyword evidence="3" id="KW-0812">Transmembrane</keyword>
<evidence type="ECO:0000313" key="4">
    <source>
        <dbReference type="EMBL" id="OOY14066.1"/>
    </source>
</evidence>
<gene>
    <name evidence="4" type="ORF">BMG00_10065</name>
</gene>
<reference evidence="4 5" key="1">
    <citation type="submission" date="2016-11" db="EMBL/GenBank/DDBJ databases">
        <title>A multilocus sequence analysis scheme for characterization of bacteria in the genus Thioclava.</title>
        <authorList>
            <person name="Liu Y."/>
            <person name="Shao Z."/>
        </authorList>
    </citation>
    <scope>NUCLEOTIDE SEQUENCE [LARGE SCALE GENOMIC DNA]</scope>
    <source>
        <strain evidence="4 5">11.10-0-13</strain>
    </source>
</reference>
<organism evidence="4 5">
    <name type="scientific">Thioclava marina</name>
    <dbReference type="NCBI Taxonomy" id="1915077"/>
    <lineage>
        <taxon>Bacteria</taxon>
        <taxon>Pseudomonadati</taxon>
        <taxon>Pseudomonadota</taxon>
        <taxon>Alphaproteobacteria</taxon>
        <taxon>Rhodobacterales</taxon>
        <taxon>Paracoccaceae</taxon>
        <taxon>Thioclava</taxon>
    </lineage>
</organism>
<evidence type="ECO:0000313" key="5">
    <source>
        <dbReference type="Proteomes" id="UP000242224"/>
    </source>
</evidence>
<sequence length="117" mass="12973">MQLLADLISTLAAIAAAGYCLVLARRLKRFNQLETGMGGAIAVLSAQVDDMTRALERAQATATHSETQLRALTERAENGAEKLELMLAALHDLPEEDEPRRRVVRRRHRHEAMEAAE</sequence>
<feature type="transmembrane region" description="Helical" evidence="3">
    <location>
        <begin position="6"/>
        <end position="24"/>
    </location>
</feature>
<name>A0ABX3MRA6_9RHOB</name>
<evidence type="ECO:0000256" key="1">
    <source>
        <dbReference type="SAM" id="Coils"/>
    </source>
</evidence>
<evidence type="ECO:0000256" key="3">
    <source>
        <dbReference type="SAM" id="Phobius"/>
    </source>
</evidence>
<keyword evidence="3" id="KW-0472">Membrane</keyword>
<accession>A0ABX3MRA6</accession>
<feature type="region of interest" description="Disordered" evidence="2">
    <location>
        <begin position="98"/>
        <end position="117"/>
    </location>
</feature>
<comment type="caution">
    <text evidence="4">The sequence shown here is derived from an EMBL/GenBank/DDBJ whole genome shotgun (WGS) entry which is preliminary data.</text>
</comment>
<feature type="coiled-coil region" evidence="1">
    <location>
        <begin position="41"/>
        <end position="75"/>
    </location>
</feature>
<keyword evidence="5" id="KW-1185">Reference proteome</keyword>
<proteinExistence type="predicted"/>
<dbReference type="Proteomes" id="UP000242224">
    <property type="component" value="Unassembled WGS sequence"/>
</dbReference>